<dbReference type="PANTHER" id="PTHR21337">
    <property type="entry name" value="PHOSPHO-2-DEHYDRO-3-DEOXYHEPTONATE ALDOLASE 1, 2"/>
    <property type="match status" value="1"/>
</dbReference>
<dbReference type="SUPFAM" id="SSF51569">
    <property type="entry name" value="Aldolase"/>
    <property type="match status" value="1"/>
</dbReference>
<evidence type="ECO:0000313" key="5">
    <source>
        <dbReference type="Proteomes" id="UP001628193"/>
    </source>
</evidence>
<dbReference type="Proteomes" id="UP001628193">
    <property type="component" value="Unassembled WGS sequence"/>
</dbReference>
<name>A0ABQ0C7A0_9PROT</name>
<evidence type="ECO:0000313" key="4">
    <source>
        <dbReference type="EMBL" id="GAB0056764.1"/>
    </source>
</evidence>
<comment type="catalytic activity">
    <reaction evidence="3">
        <text>D-erythrose 4-phosphate + phosphoenolpyruvate + H2O = 7-phospho-2-dehydro-3-deoxy-D-arabino-heptonate + phosphate</text>
        <dbReference type="Rhea" id="RHEA:14717"/>
        <dbReference type="ChEBI" id="CHEBI:15377"/>
        <dbReference type="ChEBI" id="CHEBI:16897"/>
        <dbReference type="ChEBI" id="CHEBI:43474"/>
        <dbReference type="ChEBI" id="CHEBI:58394"/>
        <dbReference type="ChEBI" id="CHEBI:58702"/>
        <dbReference type="EC" id="2.5.1.54"/>
    </reaction>
</comment>
<comment type="caution">
    <text evidence="4">The sequence shown here is derived from an EMBL/GenBank/DDBJ whole genome shotgun (WGS) entry which is preliminary data.</text>
</comment>
<gene>
    <name evidence="4" type="primary">aroG</name>
    <name evidence="4" type="ORF">SIID45300_01076</name>
</gene>
<evidence type="ECO:0000256" key="1">
    <source>
        <dbReference type="ARBA" id="ARBA00008911"/>
    </source>
</evidence>
<dbReference type="NCBIfam" id="TIGR01358">
    <property type="entry name" value="DAHP_synth_II"/>
    <property type="match status" value="1"/>
</dbReference>
<dbReference type="RefSeq" id="WP_420904486.1">
    <property type="nucleotide sequence ID" value="NZ_BAAFGK010000004.1"/>
</dbReference>
<dbReference type="PANTHER" id="PTHR21337:SF0">
    <property type="entry name" value="PHOSPHO-2-DEHYDRO-3-DEOXYHEPTONATE ALDOLASE"/>
    <property type="match status" value="1"/>
</dbReference>
<reference evidence="4 5" key="1">
    <citation type="submission" date="2024-09" db="EMBL/GenBank/DDBJ databases">
        <title>Draft genome sequence of Candidatus Magnetaquicoccaceae bacterium FCR-1.</title>
        <authorList>
            <person name="Shimoshige H."/>
            <person name="Shimamura S."/>
            <person name="Taoka A."/>
            <person name="Kobayashi H."/>
            <person name="Maekawa T."/>
        </authorList>
    </citation>
    <scope>NUCLEOTIDE SEQUENCE [LARGE SCALE GENOMIC DNA]</scope>
    <source>
        <strain evidence="4 5">FCR-1</strain>
    </source>
</reference>
<dbReference type="GO" id="GO:0003849">
    <property type="term" value="F:3-deoxy-7-phosphoheptulonate synthase activity"/>
    <property type="evidence" value="ECO:0007669"/>
    <property type="project" value="UniProtKB-EC"/>
</dbReference>
<keyword evidence="5" id="KW-1185">Reference proteome</keyword>
<organism evidence="4 5">
    <name type="scientific">Candidatus Magnetaquiglobus chichijimensis</name>
    <dbReference type="NCBI Taxonomy" id="3141448"/>
    <lineage>
        <taxon>Bacteria</taxon>
        <taxon>Pseudomonadati</taxon>
        <taxon>Pseudomonadota</taxon>
        <taxon>Magnetococcia</taxon>
        <taxon>Magnetococcales</taxon>
        <taxon>Candidatus Magnetaquicoccaceae</taxon>
        <taxon>Candidatus Magnetaquiglobus</taxon>
    </lineage>
</organism>
<dbReference type="InterPro" id="IPR013785">
    <property type="entry name" value="Aldolase_TIM"/>
</dbReference>
<dbReference type="EC" id="2.5.1.54" evidence="3"/>
<protein>
    <recommendedName>
        <fullName evidence="3">Phospho-2-dehydro-3-deoxyheptonate aldolase</fullName>
        <ecNumber evidence="3">2.5.1.54</ecNumber>
    </recommendedName>
</protein>
<keyword evidence="2 3" id="KW-0808">Transferase</keyword>
<proteinExistence type="inferred from homology"/>
<dbReference type="InterPro" id="IPR002480">
    <property type="entry name" value="DAHP_synth_2"/>
</dbReference>
<comment type="similarity">
    <text evidence="1 3">Belongs to the class-II DAHP synthase family.</text>
</comment>
<sequence>MSDWHPYSWRTFPALQQPDWPSPEALAATCKNLTRYPPLVFAGEVRSLKEHLAKVALGEAFLLQGGDCAESFNDFTANSIRDKLRVLLQMAVILTHGIAKPVIKVGRIAGQFAKPRSSPMETQNGVSLPSFRGESVNDPAFTEEARVPDPLRLERAYFQSASTLNLLRAFTHGGFANLHRVHTWNQDFVANSPQGQRYAHLADELTNTLDFMRAIGLNSMNSPMLKEVEYFTSHEALLLEYEASLTRQDSLTGDYYDCSAHMIWIGERTRQPDGAHVEFLRGVKNPLGVKIGPKASVDDLLRLCDKLSPDNEPGRLTFIGRFGHDQIAKAFPPLVQGIIKEGRTIVWSCDPMHGNTYSAPSGHKTRALDHIVGELRQFFEILQAENVWPGGVHFELTGDNVTECVGGSHDIREEHLIERYETTCDPRLNAAQSLDVAFLVAEALRSFQSK</sequence>
<evidence type="ECO:0000256" key="2">
    <source>
        <dbReference type="ARBA" id="ARBA00022679"/>
    </source>
</evidence>
<accession>A0ABQ0C7A0</accession>
<dbReference type="EMBL" id="BAAFGK010000004">
    <property type="protein sequence ID" value="GAB0056764.1"/>
    <property type="molecule type" value="Genomic_DNA"/>
</dbReference>
<evidence type="ECO:0000256" key="3">
    <source>
        <dbReference type="RuleBase" id="RU363071"/>
    </source>
</evidence>
<dbReference type="Pfam" id="PF01474">
    <property type="entry name" value="DAHP_synth_2"/>
    <property type="match status" value="1"/>
</dbReference>
<dbReference type="Gene3D" id="3.20.20.70">
    <property type="entry name" value="Aldolase class I"/>
    <property type="match status" value="1"/>
</dbReference>